<dbReference type="SUPFAM" id="SSF64307">
    <property type="entry name" value="SirA-like"/>
    <property type="match status" value="1"/>
</dbReference>
<dbReference type="GO" id="GO:0016740">
    <property type="term" value="F:transferase activity"/>
    <property type="evidence" value="ECO:0007669"/>
    <property type="project" value="UniProtKB-KW"/>
</dbReference>
<comment type="caution">
    <text evidence="2">The sequence shown here is derived from an EMBL/GenBank/DDBJ whole genome shotgun (WGS) entry which is preliminary data.</text>
</comment>
<dbReference type="RefSeq" id="WP_067322331.1">
    <property type="nucleotide sequence ID" value="NZ_CBCRWS010000047.1"/>
</dbReference>
<dbReference type="InterPro" id="IPR036868">
    <property type="entry name" value="TusA-like_sf"/>
</dbReference>
<dbReference type="Proteomes" id="UP000526184">
    <property type="component" value="Unassembled WGS sequence"/>
</dbReference>
<dbReference type="AlphaFoldDB" id="A0A7Z0PDU2"/>
<evidence type="ECO:0000259" key="1">
    <source>
        <dbReference type="Pfam" id="PF01206"/>
    </source>
</evidence>
<protein>
    <submittedName>
        <fullName evidence="2">Sulfurtransferase TusA family protein</fullName>
    </submittedName>
</protein>
<sequence>MIEECFGEICPIPFLKFEKIYNNLNEGEKFTIIVDHSCAKVKIENHCKNLQIKVEIVEPINGIWEITVWK</sequence>
<name>A0A7Z0PDU2_9FUSO</name>
<feature type="domain" description="UPF0033" evidence="1">
    <location>
        <begin position="5"/>
        <end position="70"/>
    </location>
</feature>
<dbReference type="Gene3D" id="3.30.110.40">
    <property type="entry name" value="TusA-like domain"/>
    <property type="match status" value="1"/>
</dbReference>
<organism evidence="2 3">
    <name type="scientific">Streptobacillus felis</name>
    <dbReference type="NCBI Taxonomy" id="1384509"/>
    <lineage>
        <taxon>Bacteria</taxon>
        <taxon>Fusobacteriati</taxon>
        <taxon>Fusobacteriota</taxon>
        <taxon>Fusobacteriia</taxon>
        <taxon>Fusobacteriales</taxon>
        <taxon>Leptotrichiaceae</taxon>
        <taxon>Streptobacillus</taxon>
    </lineage>
</organism>
<dbReference type="InterPro" id="IPR001455">
    <property type="entry name" value="TusA-like"/>
</dbReference>
<keyword evidence="2" id="KW-0808">Transferase</keyword>
<accession>A0A7Z0PDU2</accession>
<reference evidence="2 3" key="1">
    <citation type="submission" date="2020-05" db="EMBL/GenBank/DDBJ databases">
        <title>Streptobacillus felis strain LHL191014123.</title>
        <authorList>
            <person name="Fawzy A."/>
            <person name="Rau J."/>
            <person name="Risse K."/>
            <person name="Schauerte N."/>
            <person name="Geiger C."/>
            <person name="Blom J."/>
            <person name="Imirzalioglu C."/>
            <person name="Falgenhauer J."/>
            <person name="Bach A."/>
            <person name="Herden C."/>
            <person name="Eisenberg T."/>
        </authorList>
    </citation>
    <scope>NUCLEOTIDE SEQUENCE [LARGE SCALE GENOMIC DNA]</scope>
    <source>
        <strain evidence="2 3">LHL191014123</strain>
    </source>
</reference>
<gene>
    <name evidence="2" type="ORF">HP397_00605</name>
</gene>
<evidence type="ECO:0000313" key="2">
    <source>
        <dbReference type="EMBL" id="NYV27327.1"/>
    </source>
</evidence>
<keyword evidence="3" id="KW-1185">Reference proteome</keyword>
<dbReference type="OrthoDB" id="9796234at2"/>
<dbReference type="EMBL" id="JABMKT010000002">
    <property type="protein sequence ID" value="NYV27327.1"/>
    <property type="molecule type" value="Genomic_DNA"/>
</dbReference>
<dbReference type="CDD" id="cd00291">
    <property type="entry name" value="SirA_YedF_YeeD"/>
    <property type="match status" value="1"/>
</dbReference>
<dbReference type="Pfam" id="PF01206">
    <property type="entry name" value="TusA"/>
    <property type="match status" value="1"/>
</dbReference>
<evidence type="ECO:0000313" key="3">
    <source>
        <dbReference type="Proteomes" id="UP000526184"/>
    </source>
</evidence>
<proteinExistence type="predicted"/>